<dbReference type="InterPro" id="IPR050378">
    <property type="entry name" value="Metallo-dep_Hydrolases_sf"/>
</dbReference>
<feature type="signal peptide" evidence="2">
    <location>
        <begin position="1"/>
        <end position="27"/>
    </location>
</feature>
<evidence type="ECO:0000259" key="3">
    <source>
        <dbReference type="Pfam" id="PF07969"/>
    </source>
</evidence>
<proteinExistence type="predicted"/>
<dbReference type="SUPFAM" id="SSF51338">
    <property type="entry name" value="Composite domain of metallo-dependent hydrolases"/>
    <property type="match status" value="1"/>
</dbReference>
<evidence type="ECO:0000256" key="2">
    <source>
        <dbReference type="SAM" id="SignalP"/>
    </source>
</evidence>
<evidence type="ECO:0000313" key="5">
    <source>
        <dbReference type="Proteomes" id="UP001138540"/>
    </source>
</evidence>
<organism evidence="4 5">
    <name type="scientific">Sphingobium lignivorans</name>
    <dbReference type="NCBI Taxonomy" id="2735886"/>
    <lineage>
        <taxon>Bacteria</taxon>
        <taxon>Pseudomonadati</taxon>
        <taxon>Pseudomonadota</taxon>
        <taxon>Alphaproteobacteria</taxon>
        <taxon>Sphingomonadales</taxon>
        <taxon>Sphingomonadaceae</taxon>
        <taxon>Sphingobium</taxon>
    </lineage>
</organism>
<dbReference type="PANTHER" id="PTHR11647">
    <property type="entry name" value="HYDRANTOINASE/DIHYDROPYRIMIDINASE FAMILY MEMBER"/>
    <property type="match status" value="1"/>
</dbReference>
<feature type="region of interest" description="Disordered" evidence="1">
    <location>
        <begin position="523"/>
        <end position="550"/>
    </location>
</feature>
<keyword evidence="5" id="KW-1185">Reference proteome</keyword>
<dbReference type="InterPro" id="IPR032466">
    <property type="entry name" value="Metal_Hydrolase"/>
</dbReference>
<accession>A0ABR6NDW0</accession>
<evidence type="ECO:0000256" key="1">
    <source>
        <dbReference type="SAM" id="MobiDB-lite"/>
    </source>
</evidence>
<dbReference type="Gene3D" id="3.20.20.140">
    <property type="entry name" value="Metal-dependent hydrolases"/>
    <property type="match status" value="2"/>
</dbReference>
<dbReference type="CDD" id="cd01297">
    <property type="entry name" value="D-aminoacylase"/>
    <property type="match status" value="1"/>
</dbReference>
<reference evidence="4 5" key="1">
    <citation type="submission" date="2020-08" db="EMBL/GenBank/DDBJ databases">
        <title>Exploring microbial biodiversity for novel pathways involved in the catabolism of aromatic compounds derived from lignin.</title>
        <authorList>
            <person name="Elkins J."/>
        </authorList>
    </citation>
    <scope>NUCLEOTIDE SEQUENCE [LARGE SCALE GENOMIC DNA]</scope>
    <source>
        <strain evidence="4 5">B1D3A</strain>
    </source>
</reference>
<feature type="domain" description="Amidohydrolase 3" evidence="3">
    <location>
        <begin position="79"/>
        <end position="514"/>
    </location>
</feature>
<dbReference type="EMBL" id="JACHKA010000001">
    <property type="protein sequence ID" value="MBB5985467.1"/>
    <property type="molecule type" value="Genomic_DNA"/>
</dbReference>
<sequence length="550" mass="59148">MMTKQRWLTGLASVLALAMGSAAPAQTDSSLHDVVILGGTVVDGTGAPGYRADVAIKGDRIVAISRDGLAPESGRYALNAEGLVVAPGFIDNHAHISTNIDQYPLAENFLRQGITSIVASLHSGAQPYPLKAYAESLRVAPNVAFFTGHSYARMQVLGMENRAPNADELRRMQTIIADGMKDGALGLSTGLIYVPANYARTEEVIALARVAACHGGIYVSHIRDEGNGVLDSIKEAIRIAREAGLPGQINHHKVMGAGQWGWSRQTIALIDEARASGLDITHDVYPYAASASYSTVMFPSWALAGGPDAFRKRVEDKGTRARLEQEMMRILMVQRTGADLKRLQFRSVEAFPQYDGRTLADLAVDRGLAGTPEDAIQLLIELQLKGGFTAIYHAMDEADIIRILQHPLAMIETDGDPVGLGEGFPHPRSYGAFPRVLGRYVREQGVITLEDAVRRMTSLAADQIGQTERGRVREGAYADITVFDPRQIADKATYIEPHQYPVGIVHVLVNGVPVIRGGALTGEKPGRPLLGPARPGAVRADKAVPGCEGS</sequence>
<keyword evidence="2" id="KW-0732">Signal</keyword>
<dbReference type="InterPro" id="IPR013108">
    <property type="entry name" value="Amidohydro_3"/>
</dbReference>
<dbReference type="SUPFAM" id="SSF51556">
    <property type="entry name" value="Metallo-dependent hydrolases"/>
    <property type="match status" value="1"/>
</dbReference>
<dbReference type="Gene3D" id="2.30.40.10">
    <property type="entry name" value="Urease, subunit C, domain 1"/>
    <property type="match status" value="1"/>
</dbReference>
<comment type="caution">
    <text evidence="4">The sequence shown here is derived from an EMBL/GenBank/DDBJ whole genome shotgun (WGS) entry which is preliminary data.</text>
</comment>
<dbReference type="PANTHER" id="PTHR11647:SF1">
    <property type="entry name" value="COLLAPSIN RESPONSE MEDIATOR PROTEIN"/>
    <property type="match status" value="1"/>
</dbReference>
<gene>
    <name evidence="4" type="ORF">HNP60_001441</name>
</gene>
<dbReference type="RefSeq" id="WP_184151914.1">
    <property type="nucleotide sequence ID" value="NZ_JACHKA010000001.1"/>
</dbReference>
<dbReference type="Proteomes" id="UP001138540">
    <property type="component" value="Unassembled WGS sequence"/>
</dbReference>
<dbReference type="Pfam" id="PF07969">
    <property type="entry name" value="Amidohydro_3"/>
    <property type="match status" value="1"/>
</dbReference>
<protein>
    <submittedName>
        <fullName evidence="4">N-acyl-D-aspartate/D-glutamate deacylase</fullName>
    </submittedName>
</protein>
<feature type="chain" id="PRO_5046343650" evidence="2">
    <location>
        <begin position="28"/>
        <end position="550"/>
    </location>
</feature>
<feature type="compositionally biased region" description="Low complexity" evidence="1">
    <location>
        <begin position="527"/>
        <end position="537"/>
    </location>
</feature>
<evidence type="ECO:0000313" key="4">
    <source>
        <dbReference type="EMBL" id="MBB5985467.1"/>
    </source>
</evidence>
<name>A0ABR6NDW0_9SPHN</name>
<dbReference type="InterPro" id="IPR011059">
    <property type="entry name" value="Metal-dep_hydrolase_composite"/>
</dbReference>